<proteinExistence type="predicted"/>
<evidence type="ECO:0000313" key="3">
    <source>
        <dbReference type="EMBL" id="MBM9618475.1"/>
    </source>
</evidence>
<protein>
    <submittedName>
        <fullName evidence="3">NAD-dependent epimerase/dehydratase family protein</fullName>
    </submittedName>
</protein>
<evidence type="ECO:0000256" key="1">
    <source>
        <dbReference type="SAM" id="Phobius"/>
    </source>
</evidence>
<dbReference type="Gene3D" id="3.40.50.720">
    <property type="entry name" value="NAD(P)-binding Rossmann-like Domain"/>
    <property type="match status" value="1"/>
</dbReference>
<keyword evidence="1" id="KW-0472">Membrane</keyword>
<dbReference type="Proteomes" id="UP000664109">
    <property type="component" value="Unassembled WGS sequence"/>
</dbReference>
<dbReference type="SUPFAM" id="SSF51735">
    <property type="entry name" value="NAD(P)-binding Rossmann-fold domains"/>
    <property type="match status" value="1"/>
</dbReference>
<comment type="caution">
    <text evidence="3">The sequence shown here is derived from an EMBL/GenBank/DDBJ whole genome shotgun (WGS) entry which is preliminary data.</text>
</comment>
<keyword evidence="1" id="KW-1133">Transmembrane helix</keyword>
<dbReference type="Pfam" id="PF01370">
    <property type="entry name" value="Epimerase"/>
    <property type="match status" value="1"/>
</dbReference>
<dbReference type="InterPro" id="IPR001509">
    <property type="entry name" value="Epimerase_deHydtase"/>
</dbReference>
<feature type="domain" description="NAD-dependent epimerase/dehydratase" evidence="2">
    <location>
        <begin position="21"/>
        <end position="256"/>
    </location>
</feature>
<dbReference type="InterPro" id="IPR036291">
    <property type="entry name" value="NAD(P)-bd_dom_sf"/>
</dbReference>
<organism evidence="3 4">
    <name type="scientific">Streptomyces zhihengii</name>
    <dbReference type="NCBI Taxonomy" id="1818004"/>
    <lineage>
        <taxon>Bacteria</taxon>
        <taxon>Bacillati</taxon>
        <taxon>Actinomycetota</taxon>
        <taxon>Actinomycetes</taxon>
        <taxon>Kitasatosporales</taxon>
        <taxon>Streptomycetaceae</taxon>
        <taxon>Streptomyces</taxon>
    </lineage>
</organism>
<accession>A0ABS2ULX5</accession>
<reference evidence="3 4" key="1">
    <citation type="journal article" date="2016" name="Arch. Microbiol.">
        <title>Streptomyces zhihengii sp. nov., isolated from rhizospheric soil of Psammosilene tunicoides.</title>
        <authorList>
            <person name="Huang M.J."/>
            <person name="Fei J.J."/>
            <person name="Salam N."/>
            <person name="Kim C.J."/>
            <person name="Hozzein W.N."/>
            <person name="Xiao M."/>
            <person name="Huang H.Q."/>
            <person name="Li W.J."/>
        </authorList>
    </citation>
    <scope>NUCLEOTIDE SEQUENCE [LARGE SCALE GENOMIC DNA]</scope>
    <source>
        <strain evidence="3 4">YIM T102</strain>
    </source>
</reference>
<evidence type="ECO:0000313" key="4">
    <source>
        <dbReference type="Proteomes" id="UP000664109"/>
    </source>
</evidence>
<keyword evidence="1" id="KW-0812">Transmembrane</keyword>
<gene>
    <name evidence="3" type="ORF">JE024_06885</name>
</gene>
<name>A0ABS2ULX5_9ACTN</name>
<evidence type="ECO:0000259" key="2">
    <source>
        <dbReference type="Pfam" id="PF01370"/>
    </source>
</evidence>
<feature type="transmembrane region" description="Helical" evidence="1">
    <location>
        <begin position="20"/>
        <end position="40"/>
    </location>
</feature>
<keyword evidence="4" id="KW-1185">Reference proteome</keyword>
<dbReference type="EMBL" id="JAFEJA010000001">
    <property type="protein sequence ID" value="MBM9618475.1"/>
    <property type="molecule type" value="Genomic_DNA"/>
</dbReference>
<dbReference type="PANTHER" id="PTHR43245">
    <property type="entry name" value="BIFUNCTIONAL POLYMYXIN RESISTANCE PROTEIN ARNA"/>
    <property type="match status" value="1"/>
</dbReference>
<dbReference type="PANTHER" id="PTHR43245:SF13">
    <property type="entry name" value="UDP-D-APIOSE_UDP-D-XYLOSE SYNTHASE 2"/>
    <property type="match status" value="1"/>
</dbReference>
<dbReference type="InterPro" id="IPR050177">
    <property type="entry name" value="Lipid_A_modif_metabolic_enz"/>
</dbReference>
<sequence>MTTAAQRSGAPEHGPHRPPGVVVLGASGFVGSAVTAAFAGRPVRLRAVARRDSGPVLSPGSTAEVRRADLTDAGELAAAVEGADVIVHLVMHGGGWRAAESDPAARAANVGVMENLCGILRERRPGGTPPLVLYAGAASQVGLTGGRPVDGGERDRPHTAYDAHKLAAERILLDATADGVVRGVSLRLPTVFGHTGAPHGADRGVVSFMVRRALAGEPLTLWHDGSVKRDLVHVDDIARAFTAALGHGGELAGRHWPLGAGRGDALGEVCRTVAELVALRLGRDPVPVVSVEPPPTAPATDFDSVTIDSAAYRAVTGWRPEIGLRDALERTVAALAGTTTSD</sequence>
<dbReference type="RefSeq" id="WP_205372743.1">
    <property type="nucleotide sequence ID" value="NZ_JAFEJA010000001.1"/>
</dbReference>